<protein>
    <submittedName>
        <fullName evidence="2">Uncharacterized protein</fullName>
    </submittedName>
</protein>
<evidence type="ECO:0000256" key="1">
    <source>
        <dbReference type="SAM" id="MobiDB-lite"/>
    </source>
</evidence>
<name>A0A2I0LAG9_PUNGR</name>
<dbReference type="Proteomes" id="UP000233551">
    <property type="component" value="Unassembled WGS sequence"/>
</dbReference>
<keyword evidence="3" id="KW-1185">Reference proteome</keyword>
<proteinExistence type="predicted"/>
<accession>A0A2I0LAG9</accession>
<evidence type="ECO:0000313" key="3">
    <source>
        <dbReference type="Proteomes" id="UP000233551"/>
    </source>
</evidence>
<gene>
    <name evidence="2" type="ORF">CRG98_001954</name>
</gene>
<comment type="caution">
    <text evidence="2">The sequence shown here is derived from an EMBL/GenBank/DDBJ whole genome shotgun (WGS) entry which is preliminary data.</text>
</comment>
<feature type="non-terminal residue" evidence="2">
    <location>
        <position position="1"/>
    </location>
</feature>
<dbReference type="EMBL" id="PGOL01000083">
    <property type="protein sequence ID" value="PKI77671.1"/>
    <property type="molecule type" value="Genomic_DNA"/>
</dbReference>
<dbReference type="AlphaFoldDB" id="A0A2I0LAG9"/>
<evidence type="ECO:0000313" key="2">
    <source>
        <dbReference type="EMBL" id="PKI77671.1"/>
    </source>
</evidence>
<organism evidence="2 3">
    <name type="scientific">Punica granatum</name>
    <name type="common">Pomegranate</name>
    <dbReference type="NCBI Taxonomy" id="22663"/>
    <lineage>
        <taxon>Eukaryota</taxon>
        <taxon>Viridiplantae</taxon>
        <taxon>Streptophyta</taxon>
        <taxon>Embryophyta</taxon>
        <taxon>Tracheophyta</taxon>
        <taxon>Spermatophyta</taxon>
        <taxon>Magnoliopsida</taxon>
        <taxon>eudicotyledons</taxon>
        <taxon>Gunneridae</taxon>
        <taxon>Pentapetalae</taxon>
        <taxon>rosids</taxon>
        <taxon>malvids</taxon>
        <taxon>Myrtales</taxon>
        <taxon>Lythraceae</taxon>
        <taxon>Punica</taxon>
    </lineage>
</organism>
<reference evidence="2 3" key="1">
    <citation type="submission" date="2017-11" db="EMBL/GenBank/DDBJ databases">
        <title>De-novo sequencing of pomegranate (Punica granatum L.) genome.</title>
        <authorList>
            <person name="Akparov Z."/>
            <person name="Amiraslanov A."/>
            <person name="Hajiyeva S."/>
            <person name="Abbasov M."/>
            <person name="Kaur K."/>
            <person name="Hamwieh A."/>
            <person name="Solovyev V."/>
            <person name="Salamov A."/>
            <person name="Braich B."/>
            <person name="Kosarev P."/>
            <person name="Mahmoud A."/>
            <person name="Hajiyev E."/>
            <person name="Babayeva S."/>
            <person name="Izzatullayeva V."/>
            <person name="Mammadov A."/>
            <person name="Mammadov A."/>
            <person name="Sharifova S."/>
            <person name="Ojaghi J."/>
            <person name="Eynullazada K."/>
            <person name="Bayramov B."/>
            <person name="Abdulazimova A."/>
            <person name="Shahmuradov I."/>
        </authorList>
    </citation>
    <scope>NUCLEOTIDE SEQUENCE [LARGE SCALE GENOMIC DNA]</scope>
    <source>
        <strain evidence="3">cv. AG2017</strain>
        <tissue evidence="2">Leaf</tissue>
    </source>
</reference>
<feature type="region of interest" description="Disordered" evidence="1">
    <location>
        <begin position="85"/>
        <end position="117"/>
    </location>
</feature>
<sequence length="131" mass="14151">LSPENCENSLDSGRFDLGEAQIGHRIAQAAPRAISRALSCRRHSVQRLESLPAALSLPPPAISTARRLTGLGPFPFFFRRSSPFRPNTLQSDPSALPGGSSFGRAVRSDPTRSPVIGPRPIFLFSQICSEP</sequence>